<dbReference type="EMBL" id="HBUF01067373">
    <property type="protein sequence ID" value="CAG6628114.1"/>
    <property type="molecule type" value="Transcribed_RNA"/>
</dbReference>
<name>A0A8D8VNP2_9HEMI</name>
<sequence>MINLCHTYMYNVHRDKNTLYAQYEIDIYSIRNNFRSIRFRYQIKSIRSYWVINWLLGTHLSNDPLKVSALKWIYIWSCKSSYSVNLEVYKYLWCVFGGVYLFST</sequence>
<organism evidence="1">
    <name type="scientific">Cacopsylla melanoneura</name>
    <dbReference type="NCBI Taxonomy" id="428564"/>
    <lineage>
        <taxon>Eukaryota</taxon>
        <taxon>Metazoa</taxon>
        <taxon>Ecdysozoa</taxon>
        <taxon>Arthropoda</taxon>
        <taxon>Hexapoda</taxon>
        <taxon>Insecta</taxon>
        <taxon>Pterygota</taxon>
        <taxon>Neoptera</taxon>
        <taxon>Paraneoptera</taxon>
        <taxon>Hemiptera</taxon>
        <taxon>Sternorrhyncha</taxon>
        <taxon>Psylloidea</taxon>
        <taxon>Psyllidae</taxon>
        <taxon>Psyllinae</taxon>
        <taxon>Cacopsylla</taxon>
    </lineage>
</organism>
<dbReference type="AlphaFoldDB" id="A0A8D8VNP2"/>
<protein>
    <submittedName>
        <fullName evidence="1">Uncharacterized protein</fullName>
    </submittedName>
</protein>
<accession>A0A8D8VNP2</accession>
<evidence type="ECO:0000313" key="1">
    <source>
        <dbReference type="EMBL" id="CAG6628114.1"/>
    </source>
</evidence>
<dbReference type="EMBL" id="HBUF01067372">
    <property type="protein sequence ID" value="CAG6628113.1"/>
    <property type="molecule type" value="Transcribed_RNA"/>
</dbReference>
<reference evidence="1" key="1">
    <citation type="submission" date="2021-05" db="EMBL/GenBank/DDBJ databases">
        <authorList>
            <person name="Alioto T."/>
            <person name="Alioto T."/>
            <person name="Gomez Garrido J."/>
        </authorList>
    </citation>
    <scope>NUCLEOTIDE SEQUENCE</scope>
</reference>
<proteinExistence type="predicted"/>